<keyword evidence="3 6" id="KW-0521">NADP</keyword>
<feature type="binding site" evidence="6">
    <location>
        <position position="64"/>
    </location>
    <ligand>
        <name>NAD(+)</name>
        <dbReference type="ChEBI" id="CHEBI:57540"/>
    </ligand>
</feature>
<dbReference type="GO" id="GO:0006741">
    <property type="term" value="P:NADP+ biosynthetic process"/>
    <property type="evidence" value="ECO:0007669"/>
    <property type="project" value="UniProtKB-UniRule"/>
</dbReference>
<dbReference type="GO" id="GO:0019674">
    <property type="term" value="P:NAD+ metabolic process"/>
    <property type="evidence" value="ECO:0007669"/>
    <property type="project" value="InterPro"/>
</dbReference>
<feature type="binding site" evidence="6">
    <location>
        <position position="141"/>
    </location>
    <ligand>
        <name>NAD(+)</name>
        <dbReference type="ChEBI" id="CHEBI:57540"/>
    </ligand>
</feature>
<feature type="binding site" evidence="6">
    <location>
        <position position="160"/>
    </location>
    <ligand>
        <name>NAD(+)</name>
        <dbReference type="ChEBI" id="CHEBI:57540"/>
    </ligand>
</feature>
<keyword evidence="6" id="KW-0067">ATP-binding</keyword>
<dbReference type="SUPFAM" id="SSF111331">
    <property type="entry name" value="NAD kinase/diacylglycerol kinase-like"/>
    <property type="match status" value="1"/>
</dbReference>
<name>A0A2G3E3I5_9FIRM</name>
<dbReference type="HAMAP" id="MF_00361">
    <property type="entry name" value="NAD_kinase"/>
    <property type="match status" value="1"/>
</dbReference>
<dbReference type="InterPro" id="IPR016064">
    <property type="entry name" value="NAD/diacylglycerol_kinase_sf"/>
</dbReference>
<evidence type="ECO:0000256" key="3">
    <source>
        <dbReference type="ARBA" id="ARBA00022857"/>
    </source>
</evidence>
<comment type="caution">
    <text evidence="7">The sequence shown here is derived from an EMBL/GenBank/DDBJ whole genome shotgun (WGS) entry which is preliminary data.</text>
</comment>
<dbReference type="GO" id="GO:0005524">
    <property type="term" value="F:ATP binding"/>
    <property type="evidence" value="ECO:0007669"/>
    <property type="project" value="UniProtKB-KW"/>
</dbReference>
<evidence type="ECO:0000256" key="5">
    <source>
        <dbReference type="ARBA" id="ARBA00047925"/>
    </source>
</evidence>
<dbReference type="InterPro" id="IPR017438">
    <property type="entry name" value="ATP-NAD_kinase_N"/>
</dbReference>
<dbReference type="Gene3D" id="3.40.50.10330">
    <property type="entry name" value="Probable inorganic polyphosphate/atp-NAD kinase, domain 1"/>
    <property type="match status" value="1"/>
</dbReference>
<dbReference type="EMBL" id="PDYG01000030">
    <property type="protein sequence ID" value="PHU37771.1"/>
    <property type="molecule type" value="Genomic_DNA"/>
</dbReference>
<comment type="caution">
    <text evidence="6">Lacks conserved residue(s) required for the propagation of feature annotation.</text>
</comment>
<dbReference type="InterPro" id="IPR002504">
    <property type="entry name" value="NADK"/>
</dbReference>
<dbReference type="Gene3D" id="2.60.200.30">
    <property type="entry name" value="Probable inorganic polyphosphate/atp-NAD kinase, domain 2"/>
    <property type="match status" value="1"/>
</dbReference>
<comment type="function">
    <text evidence="6">Involved in the regulation of the intracellular balance of NAD and NADP, and is a key enzyme in the biosynthesis of NADP. Catalyzes specifically the phosphorylation on 2'-hydroxyl of the adenosine moiety of NAD to yield NADP.</text>
</comment>
<dbReference type="Pfam" id="PF20143">
    <property type="entry name" value="NAD_kinase_C"/>
    <property type="match status" value="1"/>
</dbReference>
<dbReference type="GO" id="GO:0003951">
    <property type="term" value="F:NAD+ kinase activity"/>
    <property type="evidence" value="ECO:0007669"/>
    <property type="project" value="UniProtKB-UniRule"/>
</dbReference>
<dbReference type="PANTHER" id="PTHR20275">
    <property type="entry name" value="NAD KINASE"/>
    <property type="match status" value="1"/>
</dbReference>
<evidence type="ECO:0000256" key="1">
    <source>
        <dbReference type="ARBA" id="ARBA00022679"/>
    </source>
</evidence>
<keyword evidence="6" id="KW-0547">Nucleotide-binding</keyword>
<dbReference type="RefSeq" id="WP_031545799.1">
    <property type="nucleotide sequence ID" value="NZ_JANSWH010000099.1"/>
</dbReference>
<comment type="subcellular location">
    <subcellularLocation>
        <location evidence="6">Cytoplasm</location>
    </subcellularLocation>
</comment>
<dbReference type="GO" id="GO:0046872">
    <property type="term" value="F:metal ion binding"/>
    <property type="evidence" value="ECO:0007669"/>
    <property type="project" value="UniProtKB-UniRule"/>
</dbReference>
<keyword evidence="4 6" id="KW-0520">NAD</keyword>
<dbReference type="AlphaFoldDB" id="A0A2G3E3I5"/>
<reference evidence="7 8" key="2">
    <citation type="submission" date="2017-10" db="EMBL/GenBank/DDBJ databases">
        <authorList>
            <person name="Banno H."/>
            <person name="Chua N.-H."/>
        </authorList>
    </citation>
    <scope>NUCLEOTIDE SEQUENCE [LARGE SCALE GENOMIC DNA]</scope>
    <source>
        <strain evidence="7 8">JK623</strain>
    </source>
</reference>
<evidence type="ECO:0000256" key="4">
    <source>
        <dbReference type="ARBA" id="ARBA00023027"/>
    </source>
</evidence>
<dbReference type="Proteomes" id="UP000224563">
    <property type="component" value="Unassembled WGS sequence"/>
</dbReference>
<proteinExistence type="inferred from homology"/>
<evidence type="ECO:0000256" key="2">
    <source>
        <dbReference type="ARBA" id="ARBA00022777"/>
    </source>
</evidence>
<feature type="binding site" evidence="6">
    <location>
        <position position="158"/>
    </location>
    <ligand>
        <name>NAD(+)</name>
        <dbReference type="ChEBI" id="CHEBI:57540"/>
    </ligand>
</feature>
<evidence type="ECO:0000313" key="7">
    <source>
        <dbReference type="EMBL" id="PHU37771.1"/>
    </source>
</evidence>
<dbReference type="GO" id="GO:0051287">
    <property type="term" value="F:NAD binding"/>
    <property type="evidence" value="ECO:0007669"/>
    <property type="project" value="UniProtKB-ARBA"/>
</dbReference>
<dbReference type="EC" id="2.7.1.23" evidence="6"/>
<protein>
    <recommendedName>
        <fullName evidence="6">NAD kinase</fullName>
        <ecNumber evidence="6">2.7.1.23</ecNumber>
    </recommendedName>
    <alternativeName>
        <fullName evidence="6">ATP-dependent NAD kinase</fullName>
    </alternativeName>
</protein>
<dbReference type="InterPro" id="IPR017437">
    <property type="entry name" value="ATP-NAD_kinase_PpnK-typ_C"/>
</dbReference>
<comment type="cofactor">
    <cofactor evidence="6">
        <name>a divalent metal cation</name>
        <dbReference type="ChEBI" id="CHEBI:60240"/>
    </cofactor>
</comment>
<comment type="similarity">
    <text evidence="6">Belongs to the NAD kinase family.</text>
</comment>
<gene>
    <name evidence="6" type="primary">nadK</name>
    <name evidence="7" type="ORF">CSX02_06110</name>
</gene>
<accession>A0A2G3E3I5</accession>
<comment type="catalytic activity">
    <reaction evidence="5 6">
        <text>NAD(+) + ATP = ADP + NADP(+) + H(+)</text>
        <dbReference type="Rhea" id="RHEA:18629"/>
        <dbReference type="ChEBI" id="CHEBI:15378"/>
        <dbReference type="ChEBI" id="CHEBI:30616"/>
        <dbReference type="ChEBI" id="CHEBI:57540"/>
        <dbReference type="ChEBI" id="CHEBI:58349"/>
        <dbReference type="ChEBI" id="CHEBI:456216"/>
        <dbReference type="EC" id="2.7.1.23"/>
    </reaction>
</comment>
<keyword evidence="6" id="KW-0963">Cytoplasm</keyword>
<sequence>MKHYFLITNSKKDLGFQISREIIKYIFDKGGTAKVMDHQEVTVQDVPKETEAIIVLGGDGTLIRIATRMESLKLPIIGVNLGNLGYLCELEKNTIYPAIDHLFLDDYYIEERMMLKNLGGKDPKEHLALNDIFFYSAGEQKFLHLNVYINGTKLNTYRADGIILSTPTGSTGYNLSAGGPIVNPKAKLILLTPINDHTLSSRSIVLDMDDVIEVELDSRSAERDECVSVSVDGDKVYMMQVGERYKIGRAEQTIQICRLSRISFLENLRRKMEQ</sequence>
<dbReference type="Pfam" id="PF01513">
    <property type="entry name" value="NAD_kinase"/>
    <property type="match status" value="1"/>
</dbReference>
<evidence type="ECO:0000256" key="6">
    <source>
        <dbReference type="HAMAP-Rule" id="MF_00361"/>
    </source>
</evidence>
<feature type="active site" description="Proton acceptor" evidence="6">
    <location>
        <position position="59"/>
    </location>
</feature>
<organism evidence="7 8">
    <name type="scientific">Agathobacter ruminis</name>
    <dbReference type="NCBI Taxonomy" id="1712665"/>
    <lineage>
        <taxon>Bacteria</taxon>
        <taxon>Bacillati</taxon>
        <taxon>Bacillota</taxon>
        <taxon>Clostridia</taxon>
        <taxon>Lachnospirales</taxon>
        <taxon>Lachnospiraceae</taxon>
        <taxon>Agathobacter</taxon>
    </lineage>
</organism>
<evidence type="ECO:0000313" key="8">
    <source>
        <dbReference type="Proteomes" id="UP000224563"/>
    </source>
</evidence>
<feature type="binding site" evidence="6">
    <location>
        <begin position="59"/>
        <end position="60"/>
    </location>
    <ligand>
        <name>NAD(+)</name>
        <dbReference type="ChEBI" id="CHEBI:57540"/>
    </ligand>
</feature>
<keyword evidence="2 6" id="KW-0418">Kinase</keyword>
<dbReference type="PANTHER" id="PTHR20275:SF0">
    <property type="entry name" value="NAD KINASE"/>
    <property type="match status" value="1"/>
</dbReference>
<dbReference type="GO" id="GO:0005737">
    <property type="term" value="C:cytoplasm"/>
    <property type="evidence" value="ECO:0007669"/>
    <property type="project" value="UniProtKB-SubCell"/>
</dbReference>
<reference evidence="7 8" key="1">
    <citation type="submission" date="2017-10" db="EMBL/GenBank/DDBJ databases">
        <title>Resolving the taxonomy of Roseburia spp., Eubacterium rectale and Agathobacter spp. through phylogenomic analysis.</title>
        <authorList>
            <person name="Sheridan P.O."/>
            <person name="Walker A.W."/>
            <person name="Duncan S.H."/>
            <person name="Scott K.P."/>
            <person name="Toole P.W.O."/>
            <person name="Luis P."/>
            <person name="Flint H.J."/>
        </authorList>
    </citation>
    <scope>NUCLEOTIDE SEQUENCE [LARGE SCALE GENOMIC DNA]</scope>
    <source>
        <strain evidence="7 8">JK623</strain>
    </source>
</reference>
<feature type="binding site" evidence="6">
    <location>
        <begin position="171"/>
        <end position="176"/>
    </location>
    <ligand>
        <name>NAD(+)</name>
        <dbReference type="ChEBI" id="CHEBI:57540"/>
    </ligand>
</feature>
<keyword evidence="1 6" id="KW-0808">Transferase</keyword>
<keyword evidence="8" id="KW-1185">Reference proteome</keyword>
<feature type="binding site" evidence="6">
    <location>
        <begin position="130"/>
        <end position="131"/>
    </location>
    <ligand>
        <name>NAD(+)</name>
        <dbReference type="ChEBI" id="CHEBI:57540"/>
    </ligand>
</feature>